<dbReference type="Pfam" id="PF25312">
    <property type="entry name" value="Allergen_Asp_f_4"/>
    <property type="match status" value="1"/>
</dbReference>
<dbReference type="GO" id="GO:0019863">
    <property type="term" value="F:IgE binding"/>
    <property type="evidence" value="ECO:0007669"/>
    <property type="project" value="InterPro"/>
</dbReference>
<name>A0A6A5ZWH9_9PLEO</name>
<reference evidence="1" key="1">
    <citation type="journal article" date="2020" name="Stud. Mycol.">
        <title>101 Dothideomycetes genomes: a test case for predicting lifestyles and emergence of pathogens.</title>
        <authorList>
            <person name="Haridas S."/>
            <person name="Albert R."/>
            <person name="Binder M."/>
            <person name="Bloem J."/>
            <person name="Labutti K."/>
            <person name="Salamov A."/>
            <person name="Andreopoulos B."/>
            <person name="Baker S."/>
            <person name="Barry K."/>
            <person name="Bills G."/>
            <person name="Bluhm B."/>
            <person name="Cannon C."/>
            <person name="Castanera R."/>
            <person name="Culley D."/>
            <person name="Daum C."/>
            <person name="Ezra D."/>
            <person name="Gonzalez J."/>
            <person name="Henrissat B."/>
            <person name="Kuo A."/>
            <person name="Liang C."/>
            <person name="Lipzen A."/>
            <person name="Lutzoni F."/>
            <person name="Magnuson J."/>
            <person name="Mondo S."/>
            <person name="Nolan M."/>
            <person name="Ohm R."/>
            <person name="Pangilinan J."/>
            <person name="Park H.-J."/>
            <person name="Ramirez L."/>
            <person name="Alfaro M."/>
            <person name="Sun H."/>
            <person name="Tritt A."/>
            <person name="Yoshinaga Y."/>
            <person name="Zwiers L.-H."/>
            <person name="Turgeon B."/>
            <person name="Goodwin S."/>
            <person name="Spatafora J."/>
            <person name="Crous P."/>
            <person name="Grigoriev I."/>
        </authorList>
    </citation>
    <scope>NUCLEOTIDE SEQUENCE</scope>
    <source>
        <strain evidence="1">CBS 119687</strain>
    </source>
</reference>
<dbReference type="EMBL" id="ML977521">
    <property type="protein sequence ID" value="KAF2123889.1"/>
    <property type="molecule type" value="Genomic_DNA"/>
</dbReference>
<accession>A0A6A5ZWH9</accession>
<evidence type="ECO:0000313" key="2">
    <source>
        <dbReference type="Proteomes" id="UP000799771"/>
    </source>
</evidence>
<proteinExistence type="predicted"/>
<dbReference type="RefSeq" id="XP_033518283.1">
    <property type="nucleotide sequence ID" value="XM_033666341.1"/>
</dbReference>
<dbReference type="AlphaFoldDB" id="A0A6A5ZWH9"/>
<dbReference type="OrthoDB" id="5320938at2759"/>
<evidence type="ECO:0000313" key="1">
    <source>
        <dbReference type="EMBL" id="KAF2123889.1"/>
    </source>
</evidence>
<protein>
    <submittedName>
        <fullName evidence="1">Uncharacterized protein</fullName>
    </submittedName>
</protein>
<dbReference type="InterPro" id="IPR038903">
    <property type="entry name" value="Allergen_Asp_f_4"/>
</dbReference>
<sequence length="372" mass="38172">MRYSSAMVLSTFAVGQAAASHMHNRHASFHERRQAEAKRSAGADVDWNKVAVDLKDVDWEAVNWSSVFQSSTAVAAASTPAAVYSAAAATATQAKADAKKVVSSVVEAAYTPVPTKVASVVAVASKVASSKAAVATSAAESTVSTDSIIDDLGDAIDDIGDAVSDLLHGVSTLIKSLGIVSVGKNSKTNNGGIWIGSDSEWKAEFTNDASEDAVIFCWKADGYSGMSLNVNQPEISVGLKAGESVEVSFAENVPAACAPAYTSTKLALFGGIDQTWWEVTFGSSGAFDVSRNVNMNGCTINSKGSKCTSNMDTCVFKCKDSSASSCESGSDYDLFNCDSSSGGGGGYDAVMAGTGGGCAMGSSGETVKVSFN</sequence>
<gene>
    <name evidence="1" type="ORF">P153DRAFT_351411</name>
</gene>
<dbReference type="GeneID" id="54406773"/>
<keyword evidence="2" id="KW-1185">Reference proteome</keyword>
<organism evidence="1 2">
    <name type="scientific">Dothidotthia symphoricarpi CBS 119687</name>
    <dbReference type="NCBI Taxonomy" id="1392245"/>
    <lineage>
        <taxon>Eukaryota</taxon>
        <taxon>Fungi</taxon>
        <taxon>Dikarya</taxon>
        <taxon>Ascomycota</taxon>
        <taxon>Pezizomycotina</taxon>
        <taxon>Dothideomycetes</taxon>
        <taxon>Pleosporomycetidae</taxon>
        <taxon>Pleosporales</taxon>
        <taxon>Dothidotthiaceae</taxon>
        <taxon>Dothidotthia</taxon>
    </lineage>
</organism>
<dbReference type="GO" id="GO:0005576">
    <property type="term" value="C:extracellular region"/>
    <property type="evidence" value="ECO:0007669"/>
    <property type="project" value="InterPro"/>
</dbReference>
<dbReference type="Proteomes" id="UP000799771">
    <property type="component" value="Unassembled WGS sequence"/>
</dbReference>